<evidence type="ECO:0000313" key="2">
    <source>
        <dbReference type="Proteomes" id="UP000652198"/>
    </source>
</evidence>
<dbReference type="Proteomes" id="UP000652198">
    <property type="component" value="Unassembled WGS sequence"/>
</dbReference>
<gene>
    <name evidence="1" type="ORF">GNZ12_41235</name>
</gene>
<name>A0ABX2C5I7_9BURK</name>
<keyword evidence="2" id="KW-1185">Reference proteome</keyword>
<sequence length="85" mass="9468">MENIRAFGSPPRRQLQVRDNDQRTGFLLVWSESGDGEAVLATSRTFRTIRTAISEGVACFGTLAVRRKLPLSGAAHLTKHLWASW</sequence>
<comment type="caution">
    <text evidence="1">The sequence shown here is derived from an EMBL/GenBank/DDBJ whole genome shotgun (WGS) entry which is preliminary data.</text>
</comment>
<dbReference type="EMBL" id="WOEY01000166">
    <property type="protein sequence ID" value="NPT47608.1"/>
    <property type="molecule type" value="Genomic_DNA"/>
</dbReference>
<accession>A0ABX2C5I7</accession>
<dbReference type="RefSeq" id="WP_172318337.1">
    <property type="nucleotide sequence ID" value="NZ_WOEY01000166.1"/>
</dbReference>
<reference evidence="1 2" key="1">
    <citation type="submission" date="2019-11" db="EMBL/GenBank/DDBJ databases">
        <title>Metabolism of dissolved organic matter in forest soils.</title>
        <authorList>
            <person name="Cyle K.T."/>
            <person name="Wilhelm R.C."/>
            <person name="Martinez C.E."/>
        </authorList>
    </citation>
    <scope>NUCLEOTIDE SEQUENCE [LARGE SCALE GENOMIC DNA]</scope>
    <source>
        <strain evidence="1 2">1N</strain>
    </source>
</reference>
<evidence type="ECO:0000313" key="1">
    <source>
        <dbReference type="EMBL" id="NPT47608.1"/>
    </source>
</evidence>
<protein>
    <submittedName>
        <fullName evidence="1">Uncharacterized protein</fullName>
    </submittedName>
</protein>
<organism evidence="1 2">
    <name type="scientific">Paraburkholderia solitsugae</name>
    <dbReference type="NCBI Taxonomy" id="2675748"/>
    <lineage>
        <taxon>Bacteria</taxon>
        <taxon>Pseudomonadati</taxon>
        <taxon>Pseudomonadota</taxon>
        <taxon>Betaproteobacteria</taxon>
        <taxon>Burkholderiales</taxon>
        <taxon>Burkholderiaceae</taxon>
        <taxon>Paraburkholderia</taxon>
    </lineage>
</organism>
<proteinExistence type="predicted"/>